<keyword evidence="1" id="KW-0805">Transcription regulation</keyword>
<dbReference type="Proteomes" id="UP001386437">
    <property type="component" value="Unassembled WGS sequence"/>
</dbReference>
<evidence type="ECO:0000256" key="1">
    <source>
        <dbReference type="ARBA" id="ARBA00023015"/>
    </source>
</evidence>
<dbReference type="Gene3D" id="1.10.10.60">
    <property type="entry name" value="Homeodomain-like"/>
    <property type="match status" value="1"/>
</dbReference>
<dbReference type="SUPFAM" id="SSF46689">
    <property type="entry name" value="Homeodomain-like"/>
    <property type="match status" value="2"/>
</dbReference>
<gene>
    <name evidence="6" type="ORF">H3V53_36470</name>
</gene>
<dbReference type="InterPro" id="IPR009057">
    <property type="entry name" value="Homeodomain-like_sf"/>
</dbReference>
<organism evidence="6 7">
    <name type="scientific">Paraburkholderia bengalensis</name>
    <dbReference type="NCBI Taxonomy" id="2747562"/>
    <lineage>
        <taxon>Bacteria</taxon>
        <taxon>Pseudomonadati</taxon>
        <taxon>Pseudomonadota</taxon>
        <taxon>Betaproteobacteria</taxon>
        <taxon>Burkholderiales</taxon>
        <taxon>Burkholderiaceae</taxon>
        <taxon>Paraburkholderia</taxon>
    </lineage>
</organism>
<dbReference type="InterPro" id="IPR029062">
    <property type="entry name" value="Class_I_gatase-like"/>
</dbReference>
<dbReference type="PANTHER" id="PTHR43280:SF28">
    <property type="entry name" value="HTH-TYPE TRANSCRIPTIONAL ACTIVATOR RHAS"/>
    <property type="match status" value="1"/>
</dbReference>
<evidence type="ECO:0000259" key="5">
    <source>
        <dbReference type="PROSITE" id="PS01124"/>
    </source>
</evidence>
<feature type="domain" description="HTH araC/xylS-type" evidence="5">
    <location>
        <begin position="176"/>
        <end position="274"/>
    </location>
</feature>
<name>A0ABU8J3L4_9BURK</name>
<dbReference type="SMART" id="SM00342">
    <property type="entry name" value="HTH_ARAC"/>
    <property type="match status" value="1"/>
</dbReference>
<protein>
    <submittedName>
        <fullName evidence="6">Helix-turn-helix domain-containing protein</fullName>
    </submittedName>
</protein>
<keyword evidence="3" id="KW-0804">Transcription</keyword>
<dbReference type="RefSeq" id="WP_336602046.1">
    <property type="nucleotide sequence ID" value="NZ_JACFYJ010000111.1"/>
</dbReference>
<dbReference type="InterPro" id="IPR018060">
    <property type="entry name" value="HTH_AraC"/>
</dbReference>
<accession>A0ABU8J3L4</accession>
<dbReference type="Pfam" id="PF12833">
    <property type="entry name" value="HTH_18"/>
    <property type="match status" value="1"/>
</dbReference>
<comment type="caution">
    <text evidence="6">The sequence shown here is derived from an EMBL/GenBank/DDBJ whole genome shotgun (WGS) entry which is preliminary data.</text>
</comment>
<dbReference type="EMBL" id="JACFYJ010000111">
    <property type="protein sequence ID" value="MEI6002421.1"/>
    <property type="molecule type" value="Genomic_DNA"/>
</dbReference>
<dbReference type="PROSITE" id="PS01124">
    <property type="entry name" value="HTH_ARAC_FAMILY_2"/>
    <property type="match status" value="1"/>
</dbReference>
<evidence type="ECO:0000256" key="4">
    <source>
        <dbReference type="SAM" id="MobiDB-lite"/>
    </source>
</evidence>
<evidence type="ECO:0000256" key="2">
    <source>
        <dbReference type="ARBA" id="ARBA00023125"/>
    </source>
</evidence>
<evidence type="ECO:0000256" key="3">
    <source>
        <dbReference type="ARBA" id="ARBA00023163"/>
    </source>
</evidence>
<keyword evidence="7" id="KW-1185">Reference proteome</keyword>
<sequence>MATVGVVADAFRLANEWVQEENESTCYELSLLSSSGGTVEVSFNLSIGTKKLDHFGLADFHALFVACPDDRQRGAYRAFVSWLSRQRSLTSITLTETPALTVASSWPPIPVLVFEERLDGREASRAAPIDMVLALIERDLGHEAARRVTRTLSPPVIEHARAEVGDLGLTTKQKVCESARWIRDNYSGPISVAHAAEYAAMSKRNYQRRFKAEFGITPLEYLLRTRFAAVCAMLEDTELPIDKIARWCGMGDGNRLGRIFKERYGVSPTQYRARKHIANGEAAAAAERRERGASMSESRADAAAMRGGS</sequence>
<proteinExistence type="predicted"/>
<reference evidence="6 7" key="1">
    <citation type="journal article" date="2022" name="Arch. Microbiol.">
        <title>Paraburkholderia bengalensis sp. nov. isolated from roots of Oryza sativa, IR64.</title>
        <authorList>
            <person name="Nag P."/>
            <person name="Mondal N."/>
            <person name="Sarkar J."/>
            <person name="Das S."/>
        </authorList>
    </citation>
    <scope>NUCLEOTIDE SEQUENCE [LARGE SCALE GENOMIC DNA]</scope>
    <source>
        <strain evidence="6 7">IR64_4_BI</strain>
    </source>
</reference>
<dbReference type="PANTHER" id="PTHR43280">
    <property type="entry name" value="ARAC-FAMILY TRANSCRIPTIONAL REGULATOR"/>
    <property type="match status" value="1"/>
</dbReference>
<dbReference type="SUPFAM" id="SSF52317">
    <property type="entry name" value="Class I glutamine amidotransferase-like"/>
    <property type="match status" value="1"/>
</dbReference>
<keyword evidence="2" id="KW-0238">DNA-binding</keyword>
<evidence type="ECO:0000313" key="7">
    <source>
        <dbReference type="Proteomes" id="UP001386437"/>
    </source>
</evidence>
<feature type="region of interest" description="Disordered" evidence="4">
    <location>
        <begin position="282"/>
        <end position="309"/>
    </location>
</feature>
<evidence type="ECO:0000313" key="6">
    <source>
        <dbReference type="EMBL" id="MEI6002421.1"/>
    </source>
</evidence>